<protein>
    <submittedName>
        <fullName evidence="1">Uncharacterized protein</fullName>
    </submittedName>
</protein>
<name>X1R7L3_9ZZZZ</name>
<gene>
    <name evidence="1" type="ORF">S12H4_07202</name>
</gene>
<proteinExistence type="predicted"/>
<organism evidence="1">
    <name type="scientific">marine sediment metagenome</name>
    <dbReference type="NCBI Taxonomy" id="412755"/>
    <lineage>
        <taxon>unclassified sequences</taxon>
        <taxon>metagenomes</taxon>
        <taxon>ecological metagenomes</taxon>
    </lineage>
</organism>
<comment type="caution">
    <text evidence="1">The sequence shown here is derived from an EMBL/GenBank/DDBJ whole genome shotgun (WGS) entry which is preliminary data.</text>
</comment>
<accession>X1R7L3</accession>
<feature type="non-terminal residue" evidence="1">
    <location>
        <position position="1"/>
    </location>
</feature>
<reference evidence="1" key="1">
    <citation type="journal article" date="2014" name="Front. Microbiol.">
        <title>High frequency of phylogenetically diverse reductive dehalogenase-homologous genes in deep subseafloor sedimentary metagenomes.</title>
        <authorList>
            <person name="Kawai M."/>
            <person name="Futagami T."/>
            <person name="Toyoda A."/>
            <person name="Takaki Y."/>
            <person name="Nishi S."/>
            <person name="Hori S."/>
            <person name="Arai W."/>
            <person name="Tsubouchi T."/>
            <person name="Morono Y."/>
            <person name="Uchiyama I."/>
            <person name="Ito T."/>
            <person name="Fujiyama A."/>
            <person name="Inagaki F."/>
            <person name="Takami H."/>
        </authorList>
    </citation>
    <scope>NUCLEOTIDE SEQUENCE</scope>
    <source>
        <strain evidence="1">Expedition CK06-06</strain>
    </source>
</reference>
<sequence length="147" mass="15768">PRIIILGTEVETINDLVEHTSIEFPVEFLQEKEIHIIATEVVDVGVPGNLNCWVELSPMPSANNLMWPAPLPFNPAAWAAIGGGGGILPPTVPVIEVATGVNAVVHNILIPWGIHSAWARLVIQTPVAATPLDDYWILQAIFSAGSK</sequence>
<dbReference type="AlphaFoldDB" id="X1R7L3"/>
<dbReference type="EMBL" id="BARW01002627">
    <property type="protein sequence ID" value="GAI59145.1"/>
    <property type="molecule type" value="Genomic_DNA"/>
</dbReference>
<evidence type="ECO:0000313" key="1">
    <source>
        <dbReference type="EMBL" id="GAI59145.1"/>
    </source>
</evidence>